<name>A0ABY8AWN5_9GAMM</name>
<dbReference type="EMBL" id="CP119078">
    <property type="protein sequence ID" value="WED44591.1"/>
    <property type="molecule type" value="Genomic_DNA"/>
</dbReference>
<keyword evidence="1" id="KW-0732">Signal</keyword>
<proteinExistence type="predicted"/>
<feature type="signal peptide" evidence="1">
    <location>
        <begin position="1"/>
        <end position="24"/>
    </location>
</feature>
<gene>
    <name evidence="2" type="ORF">PXX05_07325</name>
</gene>
<evidence type="ECO:0000313" key="2">
    <source>
        <dbReference type="EMBL" id="WED44591.1"/>
    </source>
</evidence>
<accession>A0ABY8AWN5</accession>
<feature type="chain" id="PRO_5046919942" evidence="1">
    <location>
        <begin position="25"/>
        <end position="129"/>
    </location>
</feature>
<evidence type="ECO:0000256" key="1">
    <source>
        <dbReference type="SAM" id="SignalP"/>
    </source>
</evidence>
<dbReference type="Proteomes" id="UP001222087">
    <property type="component" value="Chromosome"/>
</dbReference>
<keyword evidence="3" id="KW-1185">Reference proteome</keyword>
<sequence length="129" mass="14441">MSFYKVIFGSIVSFTFAANAMAIAVDPKIVLDSTIQVMRYCYEVQHQTGSQLSHCIVDMVHDIPNPDNYNVHIEGDLPGEATLIIYNHTGYQIRCNVSAEKTIHVKRCTNYQASPLTHGQDISITPPDR</sequence>
<reference evidence="2 3" key="1">
    <citation type="submission" date="2023-02" db="EMBL/GenBank/DDBJ databases">
        <title>Genome Sequence of L. cardiaca H63T.</title>
        <authorList>
            <person name="Lopez A.E."/>
            <person name="Cianciotto N.P."/>
        </authorList>
    </citation>
    <scope>NUCLEOTIDE SEQUENCE [LARGE SCALE GENOMIC DNA]</scope>
    <source>
        <strain evidence="2 3">H63</strain>
    </source>
</reference>
<protein>
    <submittedName>
        <fullName evidence="2">Uncharacterized protein</fullName>
    </submittedName>
</protein>
<dbReference type="RefSeq" id="WP_275090412.1">
    <property type="nucleotide sequence ID" value="NZ_CP119078.1"/>
</dbReference>
<evidence type="ECO:0000313" key="3">
    <source>
        <dbReference type="Proteomes" id="UP001222087"/>
    </source>
</evidence>
<organism evidence="2 3">
    <name type="scientific">Legionella cardiaca</name>
    <dbReference type="NCBI Taxonomy" id="1071983"/>
    <lineage>
        <taxon>Bacteria</taxon>
        <taxon>Pseudomonadati</taxon>
        <taxon>Pseudomonadota</taxon>
        <taxon>Gammaproteobacteria</taxon>
        <taxon>Legionellales</taxon>
        <taxon>Legionellaceae</taxon>
        <taxon>Legionella</taxon>
    </lineage>
</organism>